<dbReference type="GeneID" id="26261829"/>
<evidence type="ECO:0000256" key="2">
    <source>
        <dbReference type="ARBA" id="ARBA00022490"/>
    </source>
</evidence>
<dbReference type="GO" id="GO:0051011">
    <property type="term" value="F:microtubule minus-end binding"/>
    <property type="evidence" value="ECO:0007669"/>
    <property type="project" value="TreeGrafter"/>
</dbReference>
<evidence type="ECO:0000256" key="4">
    <source>
        <dbReference type="ARBA" id="ARBA00023212"/>
    </source>
</evidence>
<dbReference type="GO" id="GO:0000278">
    <property type="term" value="P:mitotic cell cycle"/>
    <property type="evidence" value="ECO:0007669"/>
    <property type="project" value="TreeGrafter"/>
</dbReference>
<protein>
    <recommendedName>
        <fullName evidence="5">Spindle pole body component</fullName>
    </recommendedName>
</protein>
<comment type="similarity">
    <text evidence="1 5">Belongs to the TUBGCP family.</text>
</comment>
<dbReference type="InterPro" id="IPR040457">
    <property type="entry name" value="GCP_C"/>
</dbReference>
<keyword evidence="3 5" id="KW-0493">Microtubule</keyword>
<dbReference type="InterPro" id="IPR042241">
    <property type="entry name" value="GCP_C_sf"/>
</dbReference>
<gene>
    <name evidence="8" type="ORF">M896_051760</name>
</gene>
<evidence type="ECO:0000256" key="5">
    <source>
        <dbReference type="RuleBase" id="RU363050"/>
    </source>
</evidence>
<feature type="domain" description="Gamma tubulin complex component protein N-terminal" evidence="7">
    <location>
        <begin position="217"/>
        <end position="303"/>
    </location>
</feature>
<evidence type="ECO:0000313" key="9">
    <source>
        <dbReference type="Proteomes" id="UP000031056"/>
    </source>
</evidence>
<comment type="caution">
    <text evidence="8">The sequence shown here is derived from an EMBL/GenBank/DDBJ whole genome shotgun (WGS) entry which is preliminary data.</text>
</comment>
<dbReference type="Pfam" id="PF17681">
    <property type="entry name" value="GCP_N_terminal"/>
    <property type="match status" value="1"/>
</dbReference>
<dbReference type="PANTHER" id="PTHR19302">
    <property type="entry name" value="GAMMA TUBULIN COMPLEX PROTEIN"/>
    <property type="match status" value="1"/>
</dbReference>
<evidence type="ECO:0000313" key="8">
    <source>
        <dbReference type="EMBL" id="KHN69767.1"/>
    </source>
</evidence>
<feature type="domain" description="Gamma tubulin complex component C-terminal" evidence="6">
    <location>
        <begin position="379"/>
        <end position="572"/>
    </location>
</feature>
<keyword evidence="9" id="KW-1185">Reference proteome</keyword>
<proteinExistence type="inferred from homology"/>
<dbReference type="GO" id="GO:0007020">
    <property type="term" value="P:microtubule nucleation"/>
    <property type="evidence" value="ECO:0007669"/>
    <property type="project" value="InterPro"/>
</dbReference>
<dbReference type="RefSeq" id="XP_014563809.1">
    <property type="nucleotide sequence ID" value="XM_014708323.1"/>
</dbReference>
<evidence type="ECO:0000256" key="3">
    <source>
        <dbReference type="ARBA" id="ARBA00022701"/>
    </source>
</evidence>
<evidence type="ECO:0000259" key="7">
    <source>
        <dbReference type="Pfam" id="PF17681"/>
    </source>
</evidence>
<dbReference type="Proteomes" id="UP000031056">
    <property type="component" value="Unassembled WGS sequence"/>
</dbReference>
<dbReference type="HOGENOM" id="CLU_446897_0_0_1"/>
<dbReference type="EMBL" id="JOKQ01000005">
    <property type="protein sequence ID" value="KHN69767.1"/>
    <property type="molecule type" value="Genomic_DNA"/>
</dbReference>
<dbReference type="InterPro" id="IPR041470">
    <property type="entry name" value="GCP_N"/>
</dbReference>
<evidence type="ECO:0000259" key="6">
    <source>
        <dbReference type="Pfam" id="PF04130"/>
    </source>
</evidence>
<sequence>MQELLKGLISSIFKSGRVTPSPLLVESALKHTRISNRTIDETYLERLIKARSYNAYLMYRRMCKTDADKIMFYIIIKMSNSQSSIVDELNRNLKKGALGFETSYFTDCGIGYLRDKIDLHTCTIVFQVYQNACIYKKLKCLQSFHSKAHSQFYKVVREELEKYECAVMAQEDELLEFYSGMYSAYIKLQIIHQLNECFTDYPKMPFEFLKPDMYSGRDFYRKVLESSFLHINRCLNSFVFRGEFSDDTNEFFICRSMSVNPWDEFTVDFGLVPRFVPNSVVEKILYIGKCALLVRKYNADSIDKIHTSEIDSYAETKGNRMFGIENMSVDGACDTHEGLYKHACLDILSPGLADDVDLALDISNKQVEKRFLRDMRIWKHIDGARNCFLFGRGDFIETLFMYLKDSKNLSSKSFSYILDMAVRNTYGQVDEFASGLGVYIADEKNRYENFALFSHVEYPANMVITNECVLKLVMIFQFLWKLKLVEHLVLKLSAMELEKPTRIRIALYTSLVYKISYYVFEEVISFRWRFSLAGGEMPLNDLRRGVEKTLDAIICQSQIEGGIERVLDSLKDCLMDAGTRVCLFDDSKIQNVLCEMVEKSGNVLIGTSLSDLRKYVIV</sequence>
<keyword evidence="2 5" id="KW-0963">Cytoplasm</keyword>
<evidence type="ECO:0000256" key="1">
    <source>
        <dbReference type="ARBA" id="ARBA00010337"/>
    </source>
</evidence>
<name>A0A0B2UL90_9MICR</name>
<dbReference type="Gene3D" id="1.20.120.1900">
    <property type="entry name" value="Gamma-tubulin complex, C-terminal domain"/>
    <property type="match status" value="1"/>
</dbReference>
<reference evidence="8 9" key="1">
    <citation type="journal article" date="2014" name="MBio">
        <title>The Ordospora colligata genome; evolution of extreme reduction in microsporidia and host-to-parasite horizontal gene transfer.</title>
        <authorList>
            <person name="Pombert J.-F."/>
            <person name="Haag K.L."/>
            <person name="Beidas S."/>
            <person name="Ebert D."/>
            <person name="Keeling P.J."/>
        </authorList>
    </citation>
    <scope>NUCLEOTIDE SEQUENCE [LARGE SCALE GENOMIC DNA]</scope>
    <source>
        <strain evidence="8 9">OC4</strain>
    </source>
</reference>
<dbReference type="STRING" id="1354746.A0A0B2UL90"/>
<dbReference type="Pfam" id="PF04130">
    <property type="entry name" value="GCP_C_terminal"/>
    <property type="match status" value="1"/>
</dbReference>
<dbReference type="OrthoDB" id="2196203at2759"/>
<dbReference type="GO" id="GO:0031122">
    <property type="term" value="P:cytoplasmic microtubule organization"/>
    <property type="evidence" value="ECO:0007669"/>
    <property type="project" value="TreeGrafter"/>
</dbReference>
<keyword evidence="4 5" id="KW-0206">Cytoskeleton</keyword>
<dbReference type="InterPro" id="IPR007259">
    <property type="entry name" value="GCP"/>
</dbReference>
<dbReference type="GO" id="GO:0000922">
    <property type="term" value="C:spindle pole"/>
    <property type="evidence" value="ECO:0007669"/>
    <property type="project" value="InterPro"/>
</dbReference>
<dbReference type="GO" id="GO:0051321">
    <property type="term" value="P:meiotic cell cycle"/>
    <property type="evidence" value="ECO:0007669"/>
    <property type="project" value="TreeGrafter"/>
</dbReference>
<accession>A0A0B2UL90</accession>
<dbReference type="GO" id="GO:0000930">
    <property type="term" value="C:gamma-tubulin complex"/>
    <property type="evidence" value="ECO:0007669"/>
    <property type="project" value="UniProtKB-ARBA"/>
</dbReference>
<comment type="subcellular location">
    <subcellularLocation>
        <location evidence="5">Cytoplasm</location>
        <location evidence="5">Cytoskeleton</location>
        <location evidence="5">Microtubule organizing center</location>
    </subcellularLocation>
</comment>
<dbReference type="InParanoid" id="A0A0B2UL90"/>
<dbReference type="GO" id="GO:0005816">
    <property type="term" value="C:spindle pole body"/>
    <property type="evidence" value="ECO:0007669"/>
    <property type="project" value="UniProtKB-ARBA"/>
</dbReference>
<organism evidence="8 9">
    <name type="scientific">Ordospora colligata OC4</name>
    <dbReference type="NCBI Taxonomy" id="1354746"/>
    <lineage>
        <taxon>Eukaryota</taxon>
        <taxon>Fungi</taxon>
        <taxon>Fungi incertae sedis</taxon>
        <taxon>Microsporidia</taxon>
        <taxon>Ordosporidae</taxon>
        <taxon>Ordospora</taxon>
    </lineage>
</organism>
<dbReference type="GO" id="GO:0005874">
    <property type="term" value="C:microtubule"/>
    <property type="evidence" value="ECO:0007669"/>
    <property type="project" value="UniProtKB-KW"/>
</dbReference>
<dbReference type="GO" id="GO:0043015">
    <property type="term" value="F:gamma-tubulin binding"/>
    <property type="evidence" value="ECO:0007669"/>
    <property type="project" value="InterPro"/>
</dbReference>
<dbReference type="AlphaFoldDB" id="A0A0B2UL90"/>
<dbReference type="GO" id="GO:0051225">
    <property type="term" value="P:spindle assembly"/>
    <property type="evidence" value="ECO:0007669"/>
    <property type="project" value="TreeGrafter"/>
</dbReference>
<dbReference type="VEuPathDB" id="MicrosporidiaDB:M896_051760"/>